<reference evidence="1" key="1">
    <citation type="submission" date="2021-05" db="EMBL/GenBank/DDBJ databases">
        <authorList>
            <person name="Stam R."/>
        </authorList>
    </citation>
    <scope>NUCLEOTIDE SEQUENCE</scope>
    <source>
        <strain evidence="1">CS162</strain>
    </source>
</reference>
<keyword evidence="2" id="KW-1185">Reference proteome</keyword>
<name>A0A8J2N617_9PLEO</name>
<proteinExistence type="predicted"/>
<dbReference type="Proteomes" id="UP000676310">
    <property type="component" value="Unassembled WGS sequence"/>
</dbReference>
<dbReference type="AlphaFoldDB" id="A0A8J2N617"/>
<dbReference type="EMBL" id="CAJRGZ010000027">
    <property type="protein sequence ID" value="CAG5182488.1"/>
    <property type="molecule type" value="Genomic_DNA"/>
</dbReference>
<sequence length="125" mass="14483">MKLIAQRGTVLTISNSSKKAMLWVYKYMQASEHDSVGIHLRGARIQRFDIYQHCGFLECDSLKKRIFSRLKSEFYNALPIVDEIELYQTSIPTDREIEVVKNGEALATCDREVRKGKKMRTNLIV</sequence>
<dbReference type="RefSeq" id="XP_043173756.1">
    <property type="nucleotide sequence ID" value="XM_043317821.1"/>
</dbReference>
<comment type="caution">
    <text evidence="1">The sequence shown here is derived from an EMBL/GenBank/DDBJ whole genome shotgun (WGS) entry which is preliminary data.</text>
</comment>
<gene>
    <name evidence="1" type="ORF">ALTATR162_LOCUS10185</name>
</gene>
<dbReference type="GeneID" id="67010318"/>
<protein>
    <submittedName>
        <fullName evidence="1">Uncharacterized protein</fullName>
    </submittedName>
</protein>
<organism evidence="1 2">
    <name type="scientific">Alternaria atra</name>
    <dbReference type="NCBI Taxonomy" id="119953"/>
    <lineage>
        <taxon>Eukaryota</taxon>
        <taxon>Fungi</taxon>
        <taxon>Dikarya</taxon>
        <taxon>Ascomycota</taxon>
        <taxon>Pezizomycotina</taxon>
        <taxon>Dothideomycetes</taxon>
        <taxon>Pleosporomycetidae</taxon>
        <taxon>Pleosporales</taxon>
        <taxon>Pleosporineae</taxon>
        <taxon>Pleosporaceae</taxon>
        <taxon>Alternaria</taxon>
        <taxon>Alternaria sect. Ulocladioides</taxon>
    </lineage>
</organism>
<accession>A0A8J2N617</accession>
<dbReference type="OrthoDB" id="3863715at2759"/>
<evidence type="ECO:0000313" key="2">
    <source>
        <dbReference type="Proteomes" id="UP000676310"/>
    </source>
</evidence>
<evidence type="ECO:0000313" key="1">
    <source>
        <dbReference type="EMBL" id="CAG5182488.1"/>
    </source>
</evidence>